<comment type="caution">
    <text evidence="3">The sequence shown here is derived from an EMBL/GenBank/DDBJ whole genome shotgun (WGS) entry which is preliminary data.</text>
</comment>
<accession>A0A8T1M9I6</accession>
<keyword evidence="4" id="KW-1185">Reference proteome</keyword>
<dbReference type="PROSITE" id="PS51335">
    <property type="entry name" value="ELMO"/>
    <property type="match status" value="1"/>
</dbReference>
<proteinExistence type="predicted"/>
<evidence type="ECO:0000313" key="3">
    <source>
        <dbReference type="EMBL" id="KAG5445648.1"/>
    </source>
</evidence>
<feature type="domain" description="ELMO" evidence="2">
    <location>
        <begin position="697"/>
        <end position="946"/>
    </location>
</feature>
<dbReference type="InterPro" id="IPR006816">
    <property type="entry name" value="ELMO_dom"/>
</dbReference>
<dbReference type="EMBL" id="NIRI02000056">
    <property type="protein sequence ID" value="KAG5445648.1"/>
    <property type="molecule type" value="Genomic_DNA"/>
</dbReference>
<evidence type="ECO:0000256" key="1">
    <source>
        <dbReference type="SAM" id="MobiDB-lite"/>
    </source>
</evidence>
<dbReference type="AlphaFoldDB" id="A0A8T1M9I6"/>
<evidence type="ECO:0000313" key="4">
    <source>
        <dbReference type="Proteomes" id="UP000286415"/>
    </source>
</evidence>
<dbReference type="Proteomes" id="UP000286415">
    <property type="component" value="Unassembled WGS sequence"/>
</dbReference>
<feature type="region of interest" description="Disordered" evidence="1">
    <location>
        <begin position="785"/>
        <end position="816"/>
    </location>
</feature>
<protein>
    <submittedName>
        <fullName evidence="3">Engulfment and cell motility protein 1, variant 2</fullName>
    </submittedName>
</protein>
<feature type="compositionally biased region" description="Polar residues" evidence="1">
    <location>
        <begin position="807"/>
        <end position="816"/>
    </location>
</feature>
<reference evidence="3 4" key="1">
    <citation type="journal article" date="2018" name="Biotechnol. Adv.">
        <title>Improved genomic resources and new bioinformatic workflow for the carcinogenic parasite Clonorchis sinensis: Biotechnological implications.</title>
        <authorList>
            <person name="Wang D."/>
            <person name="Korhonen P.K."/>
            <person name="Gasser R.B."/>
            <person name="Young N.D."/>
        </authorList>
    </citation>
    <scope>NUCLEOTIDE SEQUENCE [LARGE SCALE GENOMIC DNA]</scope>
    <source>
        <strain evidence="3">Cs-k2</strain>
    </source>
</reference>
<gene>
    <name evidence="3" type="ORF">CSKR_104820</name>
</gene>
<dbReference type="Gene3D" id="6.10.10.90">
    <property type="match status" value="1"/>
</dbReference>
<organism evidence="3 4">
    <name type="scientific">Clonorchis sinensis</name>
    <name type="common">Chinese liver fluke</name>
    <dbReference type="NCBI Taxonomy" id="79923"/>
    <lineage>
        <taxon>Eukaryota</taxon>
        <taxon>Metazoa</taxon>
        <taxon>Spiralia</taxon>
        <taxon>Lophotrochozoa</taxon>
        <taxon>Platyhelminthes</taxon>
        <taxon>Trematoda</taxon>
        <taxon>Digenea</taxon>
        <taxon>Opisthorchiida</taxon>
        <taxon>Opisthorchiata</taxon>
        <taxon>Opisthorchiidae</taxon>
        <taxon>Clonorchis</taxon>
    </lineage>
</organism>
<dbReference type="Pfam" id="PF04727">
    <property type="entry name" value="ELMO_CED12"/>
    <property type="match status" value="1"/>
</dbReference>
<dbReference type="OrthoDB" id="6244622at2759"/>
<evidence type="ECO:0000259" key="2">
    <source>
        <dbReference type="PROSITE" id="PS51335"/>
    </source>
</evidence>
<reference evidence="3 4" key="2">
    <citation type="journal article" date="2021" name="Genomics">
        <title>High-quality reference genome for Clonorchis sinensis.</title>
        <authorList>
            <person name="Young N.D."/>
            <person name="Stroehlein A.J."/>
            <person name="Kinkar L."/>
            <person name="Wang T."/>
            <person name="Sohn W.M."/>
            <person name="Chang B.C.H."/>
            <person name="Kaur P."/>
            <person name="Weisz D."/>
            <person name="Dudchenko O."/>
            <person name="Aiden E.L."/>
            <person name="Korhonen P.K."/>
            <person name="Gasser R.B."/>
        </authorList>
    </citation>
    <scope>NUCLEOTIDE SEQUENCE [LARGE SCALE GENOMIC DNA]</scope>
    <source>
        <strain evidence="3">Cs-k2</strain>
    </source>
</reference>
<name>A0A8T1M9I6_CLOSI</name>
<sequence length="1187" mass="134983">MMEHQENLSLPLLRFIPSIEVTPVPLDHPMNRFSYSMDHVCGPMDDSPPQMHCSPSSLSTSVIYTKCPTTYQSSGETQQDCSTLLTSFTTDNLHCPSIKYSRSRYADGNQRGSSVDAYSNFYVPDNILCVCKHRLSTTDKSSETSSREKESKKTTKSFIRRVRSLVSQRKRMLGYVDKPSNSNWDSRSDMIKFSNPDGNKPHISQLPVLRSGLDRSSCAIIRTVSPVDTNITLALPIHFPPPRHYESSREQPEFTTTCYAVEVTCDRVNHVSMAAQQFLEQIETVLKCTHWEENEYQTVIAVLAEITNLLPCQKFATEFLKVRGHETIFRLVEQFSPAGLEELIRSPTSATTAWYPQPKLWKYVAACLVELAEYGLNSSEDSAGGSDEHFFCLDGPIYGMQDADSEKRSTLISPMSDSPEFSWFLASERFLSVLVLQCQLATEMKSLRDSIRSLLKIMNDCPPHAEYVIRQIDPEFIFERLQKVHELHGEATQVETPTSTTATNSSTMRNVLSRVGSISLSSISSTSARTPLTRFDSSASIDSSTDEFNSPTDQLLVDVVSLLLDMLYVILYQSRQSGKLAERLPLYLSDMNLRRLNIYFPQLRHPVTPLERNPNPDGSETDGVRRDPGVFRNEVTITGGRSTFYVQDVPKMTVPKNCVNSIRVCQTGNDVSAGLSRLQQAYLIYLADELRASLDEESRTGLEKLNDLCQLGATDLDLTLDDPNNPELLFIQLGFRHPKTPLDDFQPAPGRLGYNCLYSFFRHYSSLKKQMLNYQPAVQRNLSTLRPPLPDTGLKLRPSKSAVSARESMTPNSQAPSLYPGSWARGVRRKTLDMVSYDHPPRVDVIQPLFPLVAVAAELVKTICDVIGVPRQLDPLPRWHPKTLSSLNKTFYPILFQPRNQLLTPFEELFVSSFFVLFDTWTQLNAGPGDITMVLSVLREQLIQALAQTPYSFNEFERILTHCTPKFVRSVWKEEEEYTRCRTMESHGVLKDLRARLTKVHELNVKEHRLNYLTYHGALEYSPPKRQQGRDISKMEVILSPDRKSLLVREVANHNPSHPSQQQLQQPTVCEIWPLACVDRVSTGSDERLKKNPERTLILHMRIRESPEPLQVLLLARTVLDHSYWMDGFSILLNRDSFSDLFREDVQRLLELDMKVRLCGLELHRIPSKLKLIPPDPPEFDFEEQCV</sequence>